<dbReference type="PRINTS" id="PR00600">
    <property type="entry name" value="PP2APR55"/>
</dbReference>
<dbReference type="PANTHER" id="PTHR11871">
    <property type="entry name" value="PROTEIN PHOSPHATASE PP2A REGULATORY SUBUNIT B"/>
    <property type="match status" value="1"/>
</dbReference>
<keyword evidence="2" id="KW-0677">Repeat</keyword>
<dbReference type="InterPro" id="IPR015943">
    <property type="entry name" value="WD40/YVTN_repeat-like_dom_sf"/>
</dbReference>
<protein>
    <recommendedName>
        <fullName evidence="5">Serine/threonine-protein phosphatase 2A 55 kDa regulatory subunit B</fullName>
    </recommendedName>
</protein>
<dbReference type="Proteomes" id="UP001293593">
    <property type="component" value="Unassembled WGS sequence"/>
</dbReference>
<proteinExistence type="predicted"/>
<dbReference type="SUPFAM" id="SSF50978">
    <property type="entry name" value="WD40 repeat-like"/>
    <property type="match status" value="1"/>
</dbReference>
<accession>A0AAE1IT43</accession>
<comment type="caution">
    <text evidence="3">The sequence shown here is derived from an EMBL/GenBank/DDBJ whole genome shotgun (WGS) entry which is preliminary data.</text>
</comment>
<dbReference type="AlphaFoldDB" id="A0AAE1IT43"/>
<evidence type="ECO:0000313" key="4">
    <source>
        <dbReference type="Proteomes" id="UP001293593"/>
    </source>
</evidence>
<dbReference type="Gene3D" id="2.130.10.10">
    <property type="entry name" value="YVTN repeat-like/Quinoprotein amine dehydrogenase"/>
    <property type="match status" value="1"/>
</dbReference>
<evidence type="ECO:0000256" key="1">
    <source>
        <dbReference type="ARBA" id="ARBA00022574"/>
    </source>
</evidence>
<organism evidence="3 4">
    <name type="scientific">Acacia crassicarpa</name>
    <name type="common">northern wattle</name>
    <dbReference type="NCBI Taxonomy" id="499986"/>
    <lineage>
        <taxon>Eukaryota</taxon>
        <taxon>Viridiplantae</taxon>
        <taxon>Streptophyta</taxon>
        <taxon>Embryophyta</taxon>
        <taxon>Tracheophyta</taxon>
        <taxon>Spermatophyta</taxon>
        <taxon>Magnoliopsida</taxon>
        <taxon>eudicotyledons</taxon>
        <taxon>Gunneridae</taxon>
        <taxon>Pentapetalae</taxon>
        <taxon>rosids</taxon>
        <taxon>fabids</taxon>
        <taxon>Fabales</taxon>
        <taxon>Fabaceae</taxon>
        <taxon>Caesalpinioideae</taxon>
        <taxon>mimosoid clade</taxon>
        <taxon>Acacieae</taxon>
        <taxon>Acacia</taxon>
    </lineage>
</organism>
<evidence type="ECO:0000313" key="3">
    <source>
        <dbReference type="EMBL" id="KAK4257052.1"/>
    </source>
</evidence>
<keyword evidence="1" id="KW-0853">WD repeat</keyword>
<dbReference type="EMBL" id="JAWXYG010000012">
    <property type="protein sequence ID" value="KAK4257052.1"/>
    <property type="molecule type" value="Genomic_DNA"/>
</dbReference>
<gene>
    <name evidence="3" type="ORF">QN277_006694</name>
</gene>
<dbReference type="GO" id="GO:0000159">
    <property type="term" value="C:protein phosphatase type 2A complex"/>
    <property type="evidence" value="ECO:0007669"/>
    <property type="project" value="InterPro"/>
</dbReference>
<name>A0AAE1IT43_9FABA</name>
<evidence type="ECO:0000256" key="2">
    <source>
        <dbReference type="ARBA" id="ARBA00022737"/>
    </source>
</evidence>
<dbReference type="GO" id="GO:0019888">
    <property type="term" value="F:protein phosphatase regulator activity"/>
    <property type="evidence" value="ECO:0007669"/>
    <property type="project" value="InterPro"/>
</dbReference>
<dbReference type="InterPro" id="IPR036322">
    <property type="entry name" value="WD40_repeat_dom_sf"/>
</dbReference>
<keyword evidence="4" id="KW-1185">Reference proteome</keyword>
<dbReference type="InterPro" id="IPR000009">
    <property type="entry name" value="PP2A_PR55"/>
</dbReference>
<evidence type="ECO:0008006" key="5">
    <source>
        <dbReference type="Google" id="ProtNLM"/>
    </source>
</evidence>
<reference evidence="3" key="1">
    <citation type="submission" date="2023-10" db="EMBL/GenBank/DDBJ databases">
        <title>Chromosome-level genome of the transformable northern wattle, Acacia crassicarpa.</title>
        <authorList>
            <person name="Massaro I."/>
            <person name="Sinha N.R."/>
            <person name="Poethig S."/>
            <person name="Leichty A.R."/>
        </authorList>
    </citation>
    <scope>NUCLEOTIDE SEQUENCE</scope>
    <source>
        <strain evidence="3">Acra3RX</strain>
        <tissue evidence="3">Leaf</tissue>
    </source>
</reference>
<sequence length="238" mass="27319">MAESSSSTQWNFYQTLRRQSTRNRAGEREEDDYITAIQFEKRGHHLATGDEGGRVVIFERDDRKNVTSYHHKFLEELDSTPDQRPKFRFKTEFQSHEFETDKLSRTAISERINKVSWCIAENGFLLLLSANTKKIKLWMIKEYKSDESEQVVPLGPPRFLSSENVLLSKKSSEENDANGGHLEWTENLFQEDPVDDKIAGTGNAFHSTCKKVYAHEDNSTDINSISNNSDGQTFISAD</sequence>